<evidence type="ECO:0000313" key="6">
    <source>
        <dbReference type="Proteomes" id="UP000297638"/>
    </source>
</evidence>
<dbReference type="InterPro" id="IPR027417">
    <property type="entry name" value="P-loop_NTPase"/>
</dbReference>
<dbReference type="GO" id="GO:0055052">
    <property type="term" value="C:ATP-binding cassette (ABC) transporter complex, substrate-binding subunit-containing"/>
    <property type="evidence" value="ECO:0007669"/>
    <property type="project" value="TreeGrafter"/>
</dbReference>
<dbReference type="InterPro" id="IPR003593">
    <property type="entry name" value="AAA+_ATPase"/>
</dbReference>
<dbReference type="FunFam" id="3.40.50.300:FF:000042">
    <property type="entry name" value="Maltose/maltodextrin ABC transporter, ATP-binding protein"/>
    <property type="match status" value="1"/>
</dbReference>
<gene>
    <name evidence="5" type="ORF">EXY26_01845</name>
</gene>
<keyword evidence="2" id="KW-0547">Nucleotide-binding</keyword>
<comment type="caution">
    <text evidence="5">The sequence shown here is derived from an EMBL/GenBank/DDBJ whole genome shotgun (WGS) entry which is preliminary data.</text>
</comment>
<reference evidence="5 6" key="1">
    <citation type="submission" date="2019-03" db="EMBL/GenBank/DDBJ databases">
        <title>Glutamicibacter sp. LJH19 genome.</title>
        <authorList>
            <person name="Sinai Borker S."/>
            <person name="Kumar R."/>
        </authorList>
    </citation>
    <scope>NUCLEOTIDE SEQUENCE [LARGE SCALE GENOMIC DNA]</scope>
    <source>
        <strain evidence="5 6">LJH19</strain>
    </source>
</reference>
<dbReference type="PROSITE" id="PS00211">
    <property type="entry name" value="ABC_TRANSPORTER_1"/>
    <property type="match status" value="1"/>
</dbReference>
<dbReference type="InterPro" id="IPR047641">
    <property type="entry name" value="ABC_transpr_MalK/UgpC-like"/>
</dbReference>
<evidence type="ECO:0000256" key="1">
    <source>
        <dbReference type="ARBA" id="ARBA00022448"/>
    </source>
</evidence>
<name>A0A4Y8TWA8_9MICC</name>
<dbReference type="SUPFAM" id="SSF52540">
    <property type="entry name" value="P-loop containing nucleoside triphosphate hydrolases"/>
    <property type="match status" value="1"/>
</dbReference>
<evidence type="ECO:0000256" key="3">
    <source>
        <dbReference type="ARBA" id="ARBA00022840"/>
    </source>
</evidence>
<dbReference type="InterPro" id="IPR017871">
    <property type="entry name" value="ABC_transporter-like_CS"/>
</dbReference>
<feature type="domain" description="ABC transporter" evidence="4">
    <location>
        <begin position="4"/>
        <end position="242"/>
    </location>
</feature>
<proteinExistence type="predicted"/>
<evidence type="ECO:0000256" key="2">
    <source>
        <dbReference type="ARBA" id="ARBA00022741"/>
    </source>
</evidence>
<dbReference type="Gene3D" id="2.40.50.100">
    <property type="match status" value="1"/>
</dbReference>
<dbReference type="GO" id="GO:0005524">
    <property type="term" value="F:ATP binding"/>
    <property type="evidence" value="ECO:0007669"/>
    <property type="project" value="UniProtKB-KW"/>
</dbReference>
<dbReference type="InterPro" id="IPR003439">
    <property type="entry name" value="ABC_transporter-like_ATP-bd"/>
</dbReference>
<organism evidence="5 6">
    <name type="scientific">Glutamicibacter arilaitensis</name>
    <dbReference type="NCBI Taxonomy" id="256701"/>
    <lineage>
        <taxon>Bacteria</taxon>
        <taxon>Bacillati</taxon>
        <taxon>Actinomycetota</taxon>
        <taxon>Actinomycetes</taxon>
        <taxon>Micrococcales</taxon>
        <taxon>Micrococcaceae</taxon>
        <taxon>Glutamicibacter</taxon>
    </lineage>
</organism>
<sequence>MAHVSIESLEKKYSPKAPAAVESLDLEIQEGEFLTLLGPSGCGKTTTLRCVAGLERPTGGQVSIGGKVVDAPAERIHVSPDKRDIGMVFQSYALWPHMSVASNVAYPLRMRKISVDERARRVREVLEMVGLEEYASRMATDLSGGQQQRVALARALVATPQLLLFDEPLSNLDARLRQDMRSELREMHKRVGTTSIYVTHDQEEAVSLSTRIVLLNKGAIEQVGSPREIYWHPVSHFVADFVGYDNFVSATVVSTDQYGVKVLLDGTDVRLACPPRNDVHEGQQVDIAVRSSSVILGPPACEKPNRFQGVITDVMYLGDDFIYELQLGPHKVKVSIRTAEVANIWPVGAPRVGDSISGAIAPDSLACLPVLNSKVPALA</sequence>
<dbReference type="InterPro" id="IPR008995">
    <property type="entry name" value="Mo/tungstate-bd_C_term_dom"/>
</dbReference>
<dbReference type="PANTHER" id="PTHR43875">
    <property type="entry name" value="MALTODEXTRIN IMPORT ATP-BINDING PROTEIN MSMX"/>
    <property type="match status" value="1"/>
</dbReference>
<dbReference type="SUPFAM" id="SSF50331">
    <property type="entry name" value="MOP-like"/>
    <property type="match status" value="1"/>
</dbReference>
<dbReference type="Proteomes" id="UP000297638">
    <property type="component" value="Unassembled WGS sequence"/>
</dbReference>
<dbReference type="PROSITE" id="PS50893">
    <property type="entry name" value="ABC_TRANSPORTER_2"/>
    <property type="match status" value="1"/>
</dbReference>
<dbReference type="GO" id="GO:0140359">
    <property type="term" value="F:ABC-type transporter activity"/>
    <property type="evidence" value="ECO:0007669"/>
    <property type="project" value="UniProtKB-ARBA"/>
</dbReference>
<dbReference type="RefSeq" id="WP_134779153.1">
    <property type="nucleotide sequence ID" value="NZ_SPDS01000001.1"/>
</dbReference>
<keyword evidence="3 5" id="KW-0067">ATP-binding</keyword>
<keyword evidence="1" id="KW-0813">Transport</keyword>
<protein>
    <submittedName>
        <fullName evidence="5">ABC transporter ATP-binding protein</fullName>
    </submittedName>
</protein>
<dbReference type="EMBL" id="SPDS01000001">
    <property type="protein sequence ID" value="TFH55849.1"/>
    <property type="molecule type" value="Genomic_DNA"/>
</dbReference>
<dbReference type="Gene3D" id="3.40.50.300">
    <property type="entry name" value="P-loop containing nucleotide triphosphate hydrolases"/>
    <property type="match status" value="1"/>
</dbReference>
<dbReference type="AlphaFoldDB" id="A0A4Y8TWA8"/>
<dbReference type="SMART" id="SM00382">
    <property type="entry name" value="AAA"/>
    <property type="match status" value="1"/>
</dbReference>
<dbReference type="GO" id="GO:0016887">
    <property type="term" value="F:ATP hydrolysis activity"/>
    <property type="evidence" value="ECO:0007669"/>
    <property type="project" value="InterPro"/>
</dbReference>
<dbReference type="Pfam" id="PF00005">
    <property type="entry name" value="ABC_tran"/>
    <property type="match status" value="1"/>
</dbReference>
<evidence type="ECO:0000259" key="4">
    <source>
        <dbReference type="PROSITE" id="PS50893"/>
    </source>
</evidence>
<evidence type="ECO:0000313" key="5">
    <source>
        <dbReference type="EMBL" id="TFH55849.1"/>
    </source>
</evidence>
<dbReference type="PANTHER" id="PTHR43875:SF1">
    <property type="entry name" value="OSMOPROTECTIVE COMPOUNDS UPTAKE ATP-BINDING PROTEIN GGTA"/>
    <property type="match status" value="1"/>
</dbReference>
<accession>A0A4Y8TWA8</accession>